<evidence type="ECO:0000313" key="13">
    <source>
        <dbReference type="EMBL" id="KYQ60688.1"/>
    </source>
</evidence>
<dbReference type="GO" id="GO:0043014">
    <property type="term" value="F:alpha-tubulin binding"/>
    <property type="evidence" value="ECO:0007669"/>
    <property type="project" value="TreeGrafter"/>
</dbReference>
<evidence type="ECO:0000256" key="2">
    <source>
        <dbReference type="ARBA" id="ARBA00022490"/>
    </source>
</evidence>
<evidence type="ECO:0000256" key="3">
    <source>
        <dbReference type="ARBA" id="ARBA00022614"/>
    </source>
</evidence>
<dbReference type="Pfam" id="PF12799">
    <property type="entry name" value="LRR_4"/>
    <property type="match status" value="1"/>
</dbReference>
<dbReference type="Gene3D" id="3.80.10.10">
    <property type="entry name" value="Ribonuclease Inhibitor"/>
    <property type="match status" value="1"/>
</dbReference>
<dbReference type="STRING" id="64791.A0A151XK78"/>
<evidence type="ECO:0000256" key="7">
    <source>
        <dbReference type="ARBA" id="ARBA00023175"/>
    </source>
</evidence>
<dbReference type="GO" id="GO:0036158">
    <property type="term" value="P:outer dynein arm assembly"/>
    <property type="evidence" value="ECO:0007669"/>
    <property type="project" value="TreeGrafter"/>
</dbReference>
<gene>
    <name evidence="13" type="ORF">ALC60_00313</name>
</gene>
<reference evidence="13 14" key="1">
    <citation type="submission" date="2015-09" db="EMBL/GenBank/DDBJ databases">
        <title>Trachymyrmex zeteki WGS genome.</title>
        <authorList>
            <person name="Nygaard S."/>
            <person name="Hu H."/>
            <person name="Boomsma J."/>
            <person name="Zhang G."/>
        </authorList>
    </citation>
    <scope>NUCLEOTIDE SEQUENCE [LARGE SCALE GENOMIC DNA]</scope>
    <source>
        <strain evidence="13">Tzet28-1</strain>
        <tissue evidence="13">Whole body</tissue>
    </source>
</reference>
<evidence type="ECO:0000256" key="4">
    <source>
        <dbReference type="ARBA" id="ARBA00022701"/>
    </source>
</evidence>
<dbReference type="GO" id="GO:0005874">
    <property type="term" value="C:microtubule"/>
    <property type="evidence" value="ECO:0007669"/>
    <property type="project" value="UniProtKB-KW"/>
</dbReference>
<name>A0A151XK78_9HYME</name>
<organism evidence="13 14">
    <name type="scientific">Mycetomoellerius zeteki</name>
    <dbReference type="NCBI Taxonomy" id="64791"/>
    <lineage>
        <taxon>Eukaryota</taxon>
        <taxon>Metazoa</taxon>
        <taxon>Ecdysozoa</taxon>
        <taxon>Arthropoda</taxon>
        <taxon>Hexapoda</taxon>
        <taxon>Insecta</taxon>
        <taxon>Pterygota</taxon>
        <taxon>Neoptera</taxon>
        <taxon>Endopterygota</taxon>
        <taxon>Hymenoptera</taxon>
        <taxon>Apocrita</taxon>
        <taxon>Aculeata</taxon>
        <taxon>Formicoidea</taxon>
        <taxon>Formicidae</taxon>
        <taxon>Myrmicinae</taxon>
        <taxon>Mycetomoellerius</taxon>
    </lineage>
</organism>
<feature type="region of interest" description="Disordered" evidence="12">
    <location>
        <begin position="1"/>
        <end position="25"/>
    </location>
</feature>
<sequence length="257" mass="29540">MTGVDSRRVTKGDRGREREGQYNLTSSTASTSLPFFVFSLPLFAVSWNRSGAKATTCKEAIQRWEEKTGLIASEQKDIILSFQWPPIERMDNSLAVLINVEKLSLSTNVIEKISGINSLKYLRILSLSRNNIKTFSGLEAVGDHLEELWISYNLIEKIKGVNALKALKVLYMGNNLVKDWAEFNRLQEIPNLQDLKFINNPICENMDVESWRAQVVRRLPALKKLDAIPIVYAMRFLQWIFNMRNYAALYELCKKIF</sequence>
<dbReference type="InterPro" id="IPR025875">
    <property type="entry name" value="Leu-rich_rpt_4"/>
</dbReference>
<evidence type="ECO:0000256" key="9">
    <source>
        <dbReference type="ARBA" id="ARBA00023273"/>
    </source>
</evidence>
<comment type="subcellular location">
    <subcellularLocation>
        <location evidence="1">Cytoplasm</location>
        <location evidence="1">Cytoskeleton</location>
        <location evidence="1">Cilium axoneme</location>
    </subcellularLocation>
</comment>
<dbReference type="InterPro" id="IPR001611">
    <property type="entry name" value="Leu-rich_rpt"/>
</dbReference>
<evidence type="ECO:0000256" key="1">
    <source>
        <dbReference type="ARBA" id="ARBA00004430"/>
    </source>
</evidence>
<dbReference type="Proteomes" id="UP000075809">
    <property type="component" value="Unassembled WGS sequence"/>
</dbReference>
<keyword evidence="3" id="KW-0433">Leucine-rich repeat</keyword>
<proteinExistence type="inferred from homology"/>
<evidence type="ECO:0000313" key="14">
    <source>
        <dbReference type="Proteomes" id="UP000075809"/>
    </source>
</evidence>
<dbReference type="SMART" id="SM00365">
    <property type="entry name" value="LRR_SD22"/>
    <property type="match status" value="4"/>
</dbReference>
<dbReference type="PROSITE" id="PS51450">
    <property type="entry name" value="LRR"/>
    <property type="match status" value="3"/>
</dbReference>
<dbReference type="AlphaFoldDB" id="A0A151XK78"/>
<evidence type="ECO:0000256" key="11">
    <source>
        <dbReference type="ARBA" id="ARBA00049760"/>
    </source>
</evidence>
<accession>A0A151XK78</accession>
<keyword evidence="6" id="KW-0243">Dynein</keyword>
<dbReference type="GO" id="GO:0030286">
    <property type="term" value="C:dynein complex"/>
    <property type="evidence" value="ECO:0007669"/>
    <property type="project" value="UniProtKB-KW"/>
</dbReference>
<dbReference type="GO" id="GO:0005930">
    <property type="term" value="C:axoneme"/>
    <property type="evidence" value="ECO:0007669"/>
    <property type="project" value="UniProtKB-SubCell"/>
</dbReference>
<keyword evidence="8" id="KW-0206">Cytoskeleton</keyword>
<protein>
    <recommendedName>
        <fullName evidence="11">Dynein axonemal light chain 1</fullName>
    </recommendedName>
</protein>
<keyword evidence="9" id="KW-0966">Cell projection</keyword>
<dbReference type="InterPro" id="IPR032675">
    <property type="entry name" value="LRR_dom_sf"/>
</dbReference>
<dbReference type="FunFam" id="3.80.10.10:FF:000049">
    <property type="entry name" value="Dynein light chain 1"/>
    <property type="match status" value="1"/>
</dbReference>
<keyword evidence="7" id="KW-0505">Motor protein</keyword>
<comment type="similarity">
    <text evidence="10">Belongs to the dynein light chain LC1-type family.</text>
</comment>
<dbReference type="EMBL" id="KQ982052">
    <property type="protein sequence ID" value="KYQ60688.1"/>
    <property type="molecule type" value="Genomic_DNA"/>
</dbReference>
<evidence type="ECO:0000256" key="5">
    <source>
        <dbReference type="ARBA" id="ARBA00022737"/>
    </source>
</evidence>
<dbReference type="GO" id="GO:0045504">
    <property type="term" value="F:dynein heavy chain binding"/>
    <property type="evidence" value="ECO:0007669"/>
    <property type="project" value="TreeGrafter"/>
</dbReference>
<evidence type="ECO:0000256" key="10">
    <source>
        <dbReference type="ARBA" id="ARBA00049659"/>
    </source>
</evidence>
<evidence type="ECO:0000256" key="6">
    <source>
        <dbReference type="ARBA" id="ARBA00023017"/>
    </source>
</evidence>
<dbReference type="PANTHER" id="PTHR15454:SF73">
    <property type="entry name" value="DYNEIN AXONEMAL LIGHT CHAIN 1"/>
    <property type="match status" value="1"/>
</dbReference>
<keyword evidence="4" id="KW-0493">Microtubule</keyword>
<feature type="compositionally biased region" description="Basic and acidic residues" evidence="12">
    <location>
        <begin position="1"/>
        <end position="20"/>
    </location>
</feature>
<keyword evidence="2" id="KW-0963">Cytoplasm</keyword>
<keyword evidence="14" id="KW-1185">Reference proteome</keyword>
<evidence type="ECO:0000256" key="8">
    <source>
        <dbReference type="ARBA" id="ARBA00023212"/>
    </source>
</evidence>
<dbReference type="SUPFAM" id="SSF52058">
    <property type="entry name" value="L domain-like"/>
    <property type="match status" value="1"/>
</dbReference>
<dbReference type="PANTHER" id="PTHR15454">
    <property type="entry name" value="NISCHARIN RELATED"/>
    <property type="match status" value="1"/>
</dbReference>
<evidence type="ECO:0000256" key="12">
    <source>
        <dbReference type="SAM" id="MobiDB-lite"/>
    </source>
</evidence>
<keyword evidence="5" id="KW-0677">Repeat</keyword>